<reference evidence="1 2" key="1">
    <citation type="journal article" date="2018" name="FEMS Microbiol. Ecol.">
        <title>Co-invading symbiotic mutualists of Medicago polymorpha retain high ancestral diversity and contain diverse accessory genomes.</title>
        <authorList>
            <person name="Porter S.S."/>
            <person name="Faber-Hammond J.J."/>
            <person name="Friesen M.L."/>
        </authorList>
    </citation>
    <scope>NUCLEOTIDE SEQUENCE [LARGE SCALE GENOMIC DNA]</scope>
    <source>
        <strain evidence="1 2">Str16</strain>
    </source>
</reference>
<evidence type="ECO:0000313" key="2">
    <source>
        <dbReference type="Proteomes" id="UP001190825"/>
    </source>
</evidence>
<gene>
    <name evidence="1" type="ORF">BMJ33_11815</name>
</gene>
<accession>A0ABX4TP94</accession>
<dbReference type="EMBL" id="NBUC01000065">
    <property type="protein sequence ID" value="PLU04542.1"/>
    <property type="molecule type" value="Genomic_DNA"/>
</dbReference>
<organism evidence="1 2">
    <name type="scientific">Sinorhizobium medicae</name>
    <dbReference type="NCBI Taxonomy" id="110321"/>
    <lineage>
        <taxon>Bacteria</taxon>
        <taxon>Pseudomonadati</taxon>
        <taxon>Pseudomonadota</taxon>
        <taxon>Alphaproteobacteria</taxon>
        <taxon>Hyphomicrobiales</taxon>
        <taxon>Rhizobiaceae</taxon>
        <taxon>Sinorhizobium/Ensifer group</taxon>
        <taxon>Sinorhizobium</taxon>
    </lineage>
</organism>
<evidence type="ECO:0000313" key="1">
    <source>
        <dbReference type="EMBL" id="PLU04542.1"/>
    </source>
</evidence>
<dbReference type="RefSeq" id="WP_101780248.1">
    <property type="nucleotide sequence ID" value="NZ_NBUC01000065.1"/>
</dbReference>
<comment type="caution">
    <text evidence="1">The sequence shown here is derived from an EMBL/GenBank/DDBJ whole genome shotgun (WGS) entry which is preliminary data.</text>
</comment>
<name>A0ABX4TP94_9HYPH</name>
<sequence length="249" mass="28903">MILEDFIMLGKTIPETQKKSGRVFVCSAGYSAEMGRLVRIYPLARFKSPPRWSISRVALECNPDDSREESWKLRGDRSAANHNKINKCFEHVGDIHPTERVKIVERLSERMKSIKEANEQRRSLCIIRPRSVPLLSFEENPESPDHPQLALFDELFTDEVPAGSKRFSFQPYLEFKDSCGWHHLQVRDWGGYEFMRKHGDDRRHELAAIWQLDRRPCFLVGNMSHQRNVWLVISVLMPASQIGLELEAA</sequence>
<keyword evidence="2" id="KW-1185">Reference proteome</keyword>
<protein>
    <submittedName>
        <fullName evidence="1">Uncharacterized protein</fullName>
    </submittedName>
</protein>
<dbReference type="Proteomes" id="UP001190825">
    <property type="component" value="Unassembled WGS sequence"/>
</dbReference>
<proteinExistence type="predicted"/>